<name>A0A0L0SIY4_ALLM3</name>
<proteinExistence type="predicted"/>
<dbReference type="VEuPathDB" id="FungiDB:AMAG_18851"/>
<evidence type="ECO:0000256" key="1">
    <source>
        <dbReference type="SAM" id="MobiDB-lite"/>
    </source>
</evidence>
<feature type="compositionally biased region" description="Basic and acidic residues" evidence="1">
    <location>
        <begin position="57"/>
        <end position="74"/>
    </location>
</feature>
<keyword evidence="3" id="KW-1185">Reference proteome</keyword>
<feature type="compositionally biased region" description="Acidic residues" evidence="1">
    <location>
        <begin position="36"/>
        <end position="49"/>
    </location>
</feature>
<evidence type="ECO:0000313" key="2">
    <source>
        <dbReference type="EMBL" id="KNE62330.1"/>
    </source>
</evidence>
<organism evidence="2 3">
    <name type="scientific">Allomyces macrogynus (strain ATCC 38327)</name>
    <name type="common">Allomyces javanicus var. macrogynus</name>
    <dbReference type="NCBI Taxonomy" id="578462"/>
    <lineage>
        <taxon>Eukaryota</taxon>
        <taxon>Fungi</taxon>
        <taxon>Fungi incertae sedis</taxon>
        <taxon>Blastocladiomycota</taxon>
        <taxon>Blastocladiomycetes</taxon>
        <taxon>Blastocladiales</taxon>
        <taxon>Blastocladiaceae</taxon>
        <taxon>Allomyces</taxon>
    </lineage>
</organism>
<feature type="region of interest" description="Disordered" evidence="1">
    <location>
        <begin position="33"/>
        <end position="74"/>
    </location>
</feature>
<accession>A0A0L0SIY4</accession>
<protein>
    <submittedName>
        <fullName evidence="2">Uncharacterized protein</fullName>
    </submittedName>
</protein>
<reference evidence="3" key="2">
    <citation type="submission" date="2009-11" db="EMBL/GenBank/DDBJ databases">
        <title>The Genome Sequence of Allomyces macrogynus strain ATCC 38327.</title>
        <authorList>
            <consortium name="The Broad Institute Genome Sequencing Platform"/>
            <person name="Russ C."/>
            <person name="Cuomo C."/>
            <person name="Shea T."/>
            <person name="Young S.K."/>
            <person name="Zeng Q."/>
            <person name="Koehrsen M."/>
            <person name="Haas B."/>
            <person name="Borodovsky M."/>
            <person name="Guigo R."/>
            <person name="Alvarado L."/>
            <person name="Berlin A."/>
            <person name="Borenstein D."/>
            <person name="Chen Z."/>
            <person name="Engels R."/>
            <person name="Freedman E."/>
            <person name="Gellesch M."/>
            <person name="Goldberg J."/>
            <person name="Griggs A."/>
            <person name="Gujja S."/>
            <person name="Heiman D."/>
            <person name="Hepburn T."/>
            <person name="Howarth C."/>
            <person name="Jen D."/>
            <person name="Larson L."/>
            <person name="Lewis B."/>
            <person name="Mehta T."/>
            <person name="Park D."/>
            <person name="Pearson M."/>
            <person name="Roberts A."/>
            <person name="Saif S."/>
            <person name="Shenoy N."/>
            <person name="Sisk P."/>
            <person name="Stolte C."/>
            <person name="Sykes S."/>
            <person name="Walk T."/>
            <person name="White J."/>
            <person name="Yandava C."/>
            <person name="Burger G."/>
            <person name="Gray M.W."/>
            <person name="Holland P.W.H."/>
            <person name="King N."/>
            <person name="Lang F.B.F."/>
            <person name="Roger A.J."/>
            <person name="Ruiz-Trillo I."/>
            <person name="Lander E."/>
            <person name="Nusbaum C."/>
        </authorList>
    </citation>
    <scope>NUCLEOTIDE SEQUENCE [LARGE SCALE GENOMIC DNA]</scope>
    <source>
        <strain evidence="3">ATCC 38327</strain>
    </source>
</reference>
<dbReference type="EMBL" id="GG745340">
    <property type="protein sequence ID" value="KNE62330.1"/>
    <property type="molecule type" value="Genomic_DNA"/>
</dbReference>
<gene>
    <name evidence="2" type="ORF">AMAG_18851</name>
</gene>
<dbReference type="Proteomes" id="UP000054350">
    <property type="component" value="Unassembled WGS sequence"/>
</dbReference>
<dbReference type="OrthoDB" id="10637113at2759"/>
<dbReference type="AlphaFoldDB" id="A0A0L0SIY4"/>
<sequence length="227" mass="25403">MPRLTVLNVKGVGFGGDDHCKIDYRNNRFHDGYNDGNDDDFGDGSEYEDCSLGGDGDDAHGGDSDGGHDENDYGDHDDGRAWRLAYVQGNEIWRAIPPKLLKTSVAEKLVIEVDKVEDVEEMVMDIMDMASWWADGELSRCGRLRWEMTTMGHGFHWTCASGRTPRPMPCSGTRSRSPQIGLWGAFFSRVMMKKGQSTTANWGVICSRCSSCWSPLFSRIVDQITFK</sequence>
<reference evidence="2 3" key="1">
    <citation type="submission" date="2009-11" db="EMBL/GenBank/DDBJ databases">
        <title>Annotation of Allomyces macrogynus ATCC 38327.</title>
        <authorList>
            <consortium name="The Broad Institute Genome Sequencing Platform"/>
            <person name="Russ C."/>
            <person name="Cuomo C."/>
            <person name="Burger G."/>
            <person name="Gray M.W."/>
            <person name="Holland P.W.H."/>
            <person name="King N."/>
            <person name="Lang F.B.F."/>
            <person name="Roger A.J."/>
            <person name="Ruiz-Trillo I."/>
            <person name="Young S.K."/>
            <person name="Zeng Q."/>
            <person name="Gargeya S."/>
            <person name="Fitzgerald M."/>
            <person name="Haas B."/>
            <person name="Abouelleil A."/>
            <person name="Alvarado L."/>
            <person name="Arachchi H.M."/>
            <person name="Berlin A."/>
            <person name="Chapman S.B."/>
            <person name="Gearin G."/>
            <person name="Goldberg J."/>
            <person name="Griggs A."/>
            <person name="Gujja S."/>
            <person name="Hansen M."/>
            <person name="Heiman D."/>
            <person name="Howarth C."/>
            <person name="Larimer J."/>
            <person name="Lui A."/>
            <person name="MacDonald P.J.P."/>
            <person name="McCowen C."/>
            <person name="Montmayeur A."/>
            <person name="Murphy C."/>
            <person name="Neiman D."/>
            <person name="Pearson M."/>
            <person name="Priest M."/>
            <person name="Roberts A."/>
            <person name="Saif S."/>
            <person name="Shea T."/>
            <person name="Sisk P."/>
            <person name="Stolte C."/>
            <person name="Sykes S."/>
            <person name="Wortman J."/>
            <person name="Nusbaum C."/>
            <person name="Birren B."/>
        </authorList>
    </citation>
    <scope>NUCLEOTIDE SEQUENCE [LARGE SCALE GENOMIC DNA]</scope>
    <source>
        <strain evidence="2 3">ATCC 38327</strain>
    </source>
</reference>
<evidence type="ECO:0000313" key="3">
    <source>
        <dbReference type="Proteomes" id="UP000054350"/>
    </source>
</evidence>